<gene>
    <name evidence="1" type="ORF">PXEA_LOCUS35019</name>
</gene>
<dbReference type="EMBL" id="CAAALY010270000">
    <property type="protein sequence ID" value="VEL41579.1"/>
    <property type="molecule type" value="Genomic_DNA"/>
</dbReference>
<name>A0A448XPE0_9PLAT</name>
<comment type="caution">
    <text evidence="1">The sequence shown here is derived from an EMBL/GenBank/DDBJ whole genome shotgun (WGS) entry which is preliminary data.</text>
</comment>
<accession>A0A448XPE0</accession>
<organism evidence="1 2">
    <name type="scientific">Protopolystoma xenopodis</name>
    <dbReference type="NCBI Taxonomy" id="117903"/>
    <lineage>
        <taxon>Eukaryota</taxon>
        <taxon>Metazoa</taxon>
        <taxon>Spiralia</taxon>
        <taxon>Lophotrochozoa</taxon>
        <taxon>Platyhelminthes</taxon>
        <taxon>Monogenea</taxon>
        <taxon>Polyopisthocotylea</taxon>
        <taxon>Polystomatidea</taxon>
        <taxon>Polystomatidae</taxon>
        <taxon>Protopolystoma</taxon>
    </lineage>
</organism>
<evidence type="ECO:0000313" key="2">
    <source>
        <dbReference type="Proteomes" id="UP000784294"/>
    </source>
</evidence>
<proteinExistence type="predicted"/>
<keyword evidence="2" id="KW-1185">Reference proteome</keyword>
<evidence type="ECO:0000313" key="1">
    <source>
        <dbReference type="EMBL" id="VEL41579.1"/>
    </source>
</evidence>
<sequence length="412" mass="43234">MALWPSWTGSSGDCVYYLAHLLDPHEANPNSCEEASSTTSAASRGGGLEIIRFPENVISGHLETGPFSQTGDSNIFGMCMFLQGLPWSPQSVDVSSVSGGRGRRAFLLAAFENGSLLLLATDGAILARLDQVLGPGHPILCLAIQPHRPGIRHCLVAVAGPRVELESGQVPVDADAAPSQTSVSSLTFIGLMVGQLGDRANGGDLLVPARVGRKKLARWTEGWARGTGIACLAWRQDGRLLLAGLWDGTAALMLDTLSDDEVSPPDALSGLKDKADLSYTSVTRASTLDATGEGRLASWWSSDRIRLLGHLAAPGRGSFEPVFTAGPRGGAGGCLLGEWASTTALAAWRSASSSSEGGKGGFKDIISRSVRASIFTLGHRWLVTAAPAVSTGGQGGLFVWDVYRKRETVSAR</sequence>
<dbReference type="Proteomes" id="UP000784294">
    <property type="component" value="Unassembled WGS sequence"/>
</dbReference>
<dbReference type="AlphaFoldDB" id="A0A448XPE0"/>
<dbReference type="OrthoDB" id="10002389at2759"/>
<protein>
    <submittedName>
        <fullName evidence="1">Uncharacterized protein</fullName>
    </submittedName>
</protein>
<reference evidence="1" key="1">
    <citation type="submission" date="2018-11" db="EMBL/GenBank/DDBJ databases">
        <authorList>
            <consortium name="Pathogen Informatics"/>
        </authorList>
    </citation>
    <scope>NUCLEOTIDE SEQUENCE</scope>
</reference>